<sequence length="414" mass="45767">MTIDYSSPYWRLSEDLDWVAFKNDFRQIRDIIGSLAVTLQKIASKIDLAREDEYEEQHEEDEDVPEEKHEPMIEEIVVDRSKPIVDAASLGAPLSSSLLLRSFPPSPATLSPSLPLGLFPLPSRITNSLLPPATFNDDSAKEWIVYLSSVLTSLGPRREAFLTQRARSLDDVWSAVSSGARELGLYPQTVIPLPLESVLPSDTLSPSCRLAQPETRVGPDVSLSVPSSEVANSPHDGADRATFSPHISMRVDPDSTVHVAPVEPLLGSLLSQGQNVESMPPVSQARGGHSREDDVDDWDYELDVTNIPILNPNWDPSMENPEDPNFSIPFDDLIKMMEEPLPLTNQGAFQDITAAAEPTVAETTPFLFVEGISTFKACCRLLNFPSLFFSSFTYTHALLHILQPHPIKAIPCMR</sequence>
<dbReference type="EMBL" id="NMUH01000435">
    <property type="protein sequence ID" value="MQL79131.1"/>
    <property type="molecule type" value="Genomic_DNA"/>
</dbReference>
<proteinExistence type="predicted"/>
<keyword evidence="3" id="KW-1185">Reference proteome</keyword>
<organism evidence="2 3">
    <name type="scientific">Colocasia esculenta</name>
    <name type="common">Wild taro</name>
    <name type="synonym">Arum esculentum</name>
    <dbReference type="NCBI Taxonomy" id="4460"/>
    <lineage>
        <taxon>Eukaryota</taxon>
        <taxon>Viridiplantae</taxon>
        <taxon>Streptophyta</taxon>
        <taxon>Embryophyta</taxon>
        <taxon>Tracheophyta</taxon>
        <taxon>Spermatophyta</taxon>
        <taxon>Magnoliopsida</taxon>
        <taxon>Liliopsida</taxon>
        <taxon>Araceae</taxon>
        <taxon>Aroideae</taxon>
        <taxon>Colocasieae</taxon>
        <taxon>Colocasia</taxon>
    </lineage>
</organism>
<dbReference type="Proteomes" id="UP000652761">
    <property type="component" value="Unassembled WGS sequence"/>
</dbReference>
<reference evidence="2" key="1">
    <citation type="submission" date="2017-07" db="EMBL/GenBank/DDBJ databases">
        <title>Taro Niue Genome Assembly and Annotation.</title>
        <authorList>
            <person name="Atibalentja N."/>
            <person name="Keating K."/>
            <person name="Fields C.J."/>
        </authorList>
    </citation>
    <scope>NUCLEOTIDE SEQUENCE</scope>
    <source>
        <strain evidence="2">Niue_2</strain>
        <tissue evidence="2">Leaf</tissue>
    </source>
</reference>
<feature type="region of interest" description="Disordered" evidence="1">
    <location>
        <begin position="50"/>
        <end position="69"/>
    </location>
</feature>
<feature type="region of interest" description="Disordered" evidence="1">
    <location>
        <begin position="217"/>
        <end position="242"/>
    </location>
</feature>
<evidence type="ECO:0000313" key="2">
    <source>
        <dbReference type="EMBL" id="MQL79131.1"/>
    </source>
</evidence>
<gene>
    <name evidence="2" type="ORF">Taro_011561</name>
</gene>
<accession>A0A843U6I5</accession>
<feature type="compositionally biased region" description="Acidic residues" evidence="1">
    <location>
        <begin position="50"/>
        <end position="65"/>
    </location>
</feature>
<protein>
    <submittedName>
        <fullName evidence="2">Uncharacterized protein</fullName>
    </submittedName>
</protein>
<feature type="region of interest" description="Disordered" evidence="1">
    <location>
        <begin position="272"/>
        <end position="293"/>
    </location>
</feature>
<name>A0A843U6I5_COLES</name>
<comment type="caution">
    <text evidence="2">The sequence shown here is derived from an EMBL/GenBank/DDBJ whole genome shotgun (WGS) entry which is preliminary data.</text>
</comment>
<evidence type="ECO:0000256" key="1">
    <source>
        <dbReference type="SAM" id="MobiDB-lite"/>
    </source>
</evidence>
<evidence type="ECO:0000313" key="3">
    <source>
        <dbReference type="Proteomes" id="UP000652761"/>
    </source>
</evidence>
<dbReference type="AlphaFoldDB" id="A0A843U6I5"/>